<evidence type="ECO:0000256" key="7">
    <source>
        <dbReference type="ARBA" id="ARBA00029447"/>
    </source>
</evidence>
<accession>A0A418YAQ7</accession>
<keyword evidence="6 8" id="KW-0807">Transducer</keyword>
<dbReference type="PROSITE" id="PS50111">
    <property type="entry name" value="CHEMOTAXIS_TRANSDUC_2"/>
    <property type="match status" value="1"/>
</dbReference>
<dbReference type="Pfam" id="PF00672">
    <property type="entry name" value="HAMP"/>
    <property type="match status" value="1"/>
</dbReference>
<dbReference type="GO" id="GO:0007165">
    <property type="term" value="P:signal transduction"/>
    <property type="evidence" value="ECO:0007669"/>
    <property type="project" value="UniProtKB-KW"/>
</dbReference>
<evidence type="ECO:0000256" key="8">
    <source>
        <dbReference type="PROSITE-ProRule" id="PRU00284"/>
    </source>
</evidence>
<feature type="domain" description="T-SNARE coiled-coil homology" evidence="11">
    <location>
        <begin position="459"/>
        <end position="521"/>
    </location>
</feature>
<dbReference type="Pfam" id="PF00015">
    <property type="entry name" value="MCPsignal"/>
    <property type="match status" value="1"/>
</dbReference>
<dbReference type="InterPro" id="IPR004089">
    <property type="entry name" value="MCPsignal_dom"/>
</dbReference>
<organism evidence="13 14">
    <name type="scientific">Motilimonas pumila</name>
    <dbReference type="NCBI Taxonomy" id="2303987"/>
    <lineage>
        <taxon>Bacteria</taxon>
        <taxon>Pseudomonadati</taxon>
        <taxon>Pseudomonadota</taxon>
        <taxon>Gammaproteobacteria</taxon>
        <taxon>Alteromonadales</taxon>
        <taxon>Alteromonadales genera incertae sedis</taxon>
        <taxon>Motilimonas</taxon>
    </lineage>
</organism>
<dbReference type="AlphaFoldDB" id="A0A418YAQ7"/>
<dbReference type="Gene3D" id="1.10.287.950">
    <property type="entry name" value="Methyl-accepting chemotaxis protein"/>
    <property type="match status" value="1"/>
</dbReference>
<dbReference type="InterPro" id="IPR000727">
    <property type="entry name" value="T_SNARE_dom"/>
</dbReference>
<name>A0A418YAQ7_9GAMM</name>
<comment type="subcellular location">
    <subcellularLocation>
        <location evidence="1">Cell inner membrane</location>
        <topology evidence="1">Multi-pass membrane protein</topology>
    </subcellularLocation>
</comment>
<evidence type="ECO:0000256" key="1">
    <source>
        <dbReference type="ARBA" id="ARBA00004429"/>
    </source>
</evidence>
<dbReference type="FunFam" id="1.10.287.950:FF:000001">
    <property type="entry name" value="Methyl-accepting chemotaxis sensory transducer"/>
    <property type="match status" value="1"/>
</dbReference>
<evidence type="ECO:0000313" key="13">
    <source>
        <dbReference type="EMBL" id="RJG40036.1"/>
    </source>
</evidence>
<keyword evidence="2" id="KW-0997">Cell inner membrane</keyword>
<evidence type="ECO:0000259" key="12">
    <source>
        <dbReference type="PROSITE" id="PS50885"/>
    </source>
</evidence>
<dbReference type="PANTHER" id="PTHR32089">
    <property type="entry name" value="METHYL-ACCEPTING CHEMOTAXIS PROTEIN MCPB"/>
    <property type="match status" value="1"/>
</dbReference>
<evidence type="ECO:0000256" key="9">
    <source>
        <dbReference type="SAM" id="Phobius"/>
    </source>
</evidence>
<evidence type="ECO:0000259" key="10">
    <source>
        <dbReference type="PROSITE" id="PS50111"/>
    </source>
</evidence>
<protein>
    <submittedName>
        <fullName evidence="13">Methyl-accepting chemotaxis protein</fullName>
    </submittedName>
</protein>
<evidence type="ECO:0000256" key="3">
    <source>
        <dbReference type="ARBA" id="ARBA00022692"/>
    </source>
</evidence>
<dbReference type="InterPro" id="IPR003660">
    <property type="entry name" value="HAMP_dom"/>
</dbReference>
<sequence length="544" mass="58699">MFNNLSFKFKIAIPVAVVTVVFAITFIFAVSAFNEQAKSNLLYAEKVKPVQLDSEDAYRDFYQALAGLYGVVMADDAEDIKDFTEVFLDETSKAQKRIQVAQSLVDIGFISAQRSSNIRQAEKSFMAWKKLAQTVVDAGERADQVYPEHSETLEGLFNDMVSNLKEYKEEIDANTKALEQQKLVDIEAAKRSMELGGLSALIIAIIVTFFFAKTLVAPLTRINTAMKDIASGEGDLTSRLRVESKDEAGQLAETFNTFVAKIQQTITEVVISSNAVRAEMTNIQSITQGVAHGASNQQQESDAVATAVHQMSTTSETVSHNAETAANVSLEANNEASNAKQVITQTVESISNLSSELDGASKVINTLEQDVGNIASILDVIRGIADQTNLLALNAAIEAARAGEQGRGFAVVADEVRSLASKTQDSTGEIQTMIEKLQSGAMQAVQVMESSQESGERTVEQASEAGHSLDAIVHSISTINDLNMQIATAAKEQSQVSQDVSNNVQRIADNSHQVVEMVASAENACGMLSDQCESLDGLVAQFKV</sequence>
<dbReference type="SMART" id="SM00304">
    <property type="entry name" value="HAMP"/>
    <property type="match status" value="1"/>
</dbReference>
<dbReference type="Proteomes" id="UP000283255">
    <property type="component" value="Unassembled WGS sequence"/>
</dbReference>
<dbReference type="CDD" id="cd11386">
    <property type="entry name" value="MCP_signal"/>
    <property type="match status" value="1"/>
</dbReference>
<dbReference type="CDD" id="cd06225">
    <property type="entry name" value="HAMP"/>
    <property type="match status" value="1"/>
</dbReference>
<keyword evidence="5 9" id="KW-0472">Membrane</keyword>
<comment type="caution">
    <text evidence="13">The sequence shown here is derived from an EMBL/GenBank/DDBJ whole genome shotgun (WGS) entry which is preliminary data.</text>
</comment>
<keyword evidence="3 9" id="KW-0812">Transmembrane</keyword>
<evidence type="ECO:0000256" key="6">
    <source>
        <dbReference type="ARBA" id="ARBA00023224"/>
    </source>
</evidence>
<dbReference type="SMART" id="SM00283">
    <property type="entry name" value="MA"/>
    <property type="match status" value="1"/>
</dbReference>
<dbReference type="PROSITE" id="PS50885">
    <property type="entry name" value="HAMP"/>
    <property type="match status" value="1"/>
</dbReference>
<dbReference type="RefSeq" id="WP_119912134.1">
    <property type="nucleotide sequence ID" value="NZ_QZCH01000031.1"/>
</dbReference>
<dbReference type="GO" id="GO:0004888">
    <property type="term" value="F:transmembrane signaling receptor activity"/>
    <property type="evidence" value="ECO:0007669"/>
    <property type="project" value="InterPro"/>
</dbReference>
<dbReference type="GO" id="GO:0006935">
    <property type="term" value="P:chemotaxis"/>
    <property type="evidence" value="ECO:0007669"/>
    <property type="project" value="InterPro"/>
</dbReference>
<proteinExistence type="inferred from homology"/>
<evidence type="ECO:0000259" key="11">
    <source>
        <dbReference type="PROSITE" id="PS50192"/>
    </source>
</evidence>
<evidence type="ECO:0000256" key="4">
    <source>
        <dbReference type="ARBA" id="ARBA00022989"/>
    </source>
</evidence>
<evidence type="ECO:0000313" key="14">
    <source>
        <dbReference type="Proteomes" id="UP000283255"/>
    </source>
</evidence>
<dbReference type="SUPFAM" id="SSF58104">
    <property type="entry name" value="Methyl-accepting chemotaxis protein (MCP) signaling domain"/>
    <property type="match status" value="1"/>
</dbReference>
<feature type="transmembrane region" description="Helical" evidence="9">
    <location>
        <begin position="12"/>
        <end position="33"/>
    </location>
</feature>
<dbReference type="PRINTS" id="PR00260">
    <property type="entry name" value="CHEMTRNSDUCR"/>
</dbReference>
<dbReference type="EMBL" id="QZCH01000031">
    <property type="protein sequence ID" value="RJG40036.1"/>
    <property type="molecule type" value="Genomic_DNA"/>
</dbReference>
<keyword evidence="4 9" id="KW-1133">Transmembrane helix</keyword>
<comment type="similarity">
    <text evidence="7">Belongs to the methyl-accepting chemotaxis (MCP) protein family.</text>
</comment>
<feature type="domain" description="Methyl-accepting transducer" evidence="10">
    <location>
        <begin position="272"/>
        <end position="508"/>
    </location>
</feature>
<reference evidence="13 14" key="1">
    <citation type="submission" date="2018-09" db="EMBL/GenBank/DDBJ databases">
        <authorList>
            <person name="Wang F."/>
        </authorList>
    </citation>
    <scope>NUCLEOTIDE SEQUENCE [LARGE SCALE GENOMIC DNA]</scope>
    <source>
        <strain evidence="13 14">PLHSC7-2</strain>
    </source>
</reference>
<feature type="transmembrane region" description="Helical" evidence="9">
    <location>
        <begin position="195"/>
        <end position="216"/>
    </location>
</feature>
<dbReference type="PROSITE" id="PS50192">
    <property type="entry name" value="T_SNARE"/>
    <property type="match status" value="1"/>
</dbReference>
<keyword evidence="14" id="KW-1185">Reference proteome</keyword>
<gene>
    <name evidence="13" type="ORF">D1Z90_17725</name>
</gene>
<evidence type="ECO:0000256" key="5">
    <source>
        <dbReference type="ARBA" id="ARBA00023136"/>
    </source>
</evidence>
<keyword evidence="2" id="KW-1003">Cell membrane</keyword>
<evidence type="ECO:0000256" key="2">
    <source>
        <dbReference type="ARBA" id="ARBA00022519"/>
    </source>
</evidence>
<dbReference type="PANTHER" id="PTHR32089:SF119">
    <property type="entry name" value="METHYL-ACCEPTING CHEMOTAXIS PROTEIN CTPL"/>
    <property type="match status" value="1"/>
</dbReference>
<dbReference type="OrthoDB" id="2489132at2"/>
<feature type="domain" description="HAMP" evidence="12">
    <location>
        <begin position="213"/>
        <end position="267"/>
    </location>
</feature>
<dbReference type="InterPro" id="IPR004090">
    <property type="entry name" value="Chemotax_Me-accpt_rcpt"/>
</dbReference>
<dbReference type="GO" id="GO:0005886">
    <property type="term" value="C:plasma membrane"/>
    <property type="evidence" value="ECO:0007669"/>
    <property type="project" value="UniProtKB-SubCell"/>
</dbReference>
<reference evidence="13 14" key="2">
    <citation type="submission" date="2019-01" db="EMBL/GenBank/DDBJ databases">
        <title>Motilimonas pumilus sp. nov., isolated from the gut of sea cucumber (Apostichopus japonicus).</title>
        <authorList>
            <person name="Wang F.-Q."/>
            <person name="Ren L.-H."/>
            <person name="Lin Y.-W."/>
            <person name="Sun G.-H."/>
            <person name="Du Z.-J."/>
            <person name="Zhao J.-X."/>
            <person name="Liu X.-J."/>
            <person name="Liu L.-J."/>
        </authorList>
    </citation>
    <scope>NUCLEOTIDE SEQUENCE [LARGE SCALE GENOMIC DNA]</scope>
    <source>
        <strain evidence="13 14">PLHSC7-2</strain>
    </source>
</reference>